<reference evidence="2" key="1">
    <citation type="journal article" date="2020" name="Nat. Genet.">
        <title>Genomic diversifications of five Gossypium allopolyploid species and their impact on cotton improvement.</title>
        <authorList>
            <person name="Chen Z.J."/>
            <person name="Sreedasyam A."/>
            <person name="Ando A."/>
            <person name="Song Q."/>
            <person name="De Santiago L.M."/>
            <person name="Hulse-Kemp A.M."/>
            <person name="Ding M."/>
            <person name="Ye W."/>
            <person name="Kirkbride R.C."/>
            <person name="Jenkins J."/>
            <person name="Plott C."/>
            <person name="Lovell J."/>
            <person name="Lin Y.M."/>
            <person name="Vaughn R."/>
            <person name="Liu B."/>
            <person name="Simpson S."/>
            <person name="Scheffler B.E."/>
            <person name="Wen L."/>
            <person name="Saski C.A."/>
            <person name="Grover C.E."/>
            <person name="Hu G."/>
            <person name="Conover J.L."/>
            <person name="Carlson J.W."/>
            <person name="Shu S."/>
            <person name="Boston L.B."/>
            <person name="Williams M."/>
            <person name="Peterson D.G."/>
            <person name="McGee K."/>
            <person name="Jones D.C."/>
            <person name="Wendel J.F."/>
            <person name="Stelly D.M."/>
            <person name="Grimwood J."/>
            <person name="Schmutz J."/>
        </authorList>
    </citation>
    <scope>NUCLEOTIDE SEQUENCE [LARGE SCALE GENOMIC DNA]</scope>
    <source>
        <strain evidence="2">cv. 3-79</strain>
    </source>
</reference>
<evidence type="ECO:0000313" key="1">
    <source>
        <dbReference type="EMBL" id="KAB2015748.1"/>
    </source>
</evidence>
<name>A0A5J5Q9M2_GOSBA</name>
<evidence type="ECO:0000313" key="2">
    <source>
        <dbReference type="Proteomes" id="UP000327439"/>
    </source>
</evidence>
<dbReference type="OrthoDB" id="1881450at2759"/>
<feature type="non-terminal residue" evidence="1">
    <location>
        <position position="117"/>
    </location>
</feature>
<gene>
    <name evidence="1" type="ORF">ES319_D08G048000v1</name>
</gene>
<dbReference type="SUPFAM" id="SSF56219">
    <property type="entry name" value="DNase I-like"/>
    <property type="match status" value="1"/>
</dbReference>
<keyword evidence="2" id="KW-1185">Reference proteome</keyword>
<protein>
    <submittedName>
        <fullName evidence="1">Uncharacterized protein</fullName>
    </submittedName>
</protein>
<dbReference type="Proteomes" id="UP000327439">
    <property type="component" value="Chromosome D08"/>
</dbReference>
<sequence>TMQILLRNIKGLSSKLKKSYLKIVVSKTRAEIYFIQEAMLETDDNFEYRYSAAKGSSGGIITIWDKSKFVFERHGINEHVVVIEGKWVEEGGSFILINVYAPNGCSDQKLVWEEIGA</sequence>
<dbReference type="Gene3D" id="3.60.10.10">
    <property type="entry name" value="Endonuclease/exonuclease/phosphatase"/>
    <property type="match status" value="1"/>
</dbReference>
<dbReference type="AlphaFoldDB" id="A0A5J5Q9M2"/>
<dbReference type="InterPro" id="IPR036691">
    <property type="entry name" value="Endo/exonu/phosph_ase_sf"/>
</dbReference>
<dbReference type="EMBL" id="CM018222">
    <property type="protein sequence ID" value="KAB2015748.1"/>
    <property type="molecule type" value="Genomic_DNA"/>
</dbReference>
<accession>A0A5J5Q9M2</accession>
<proteinExistence type="predicted"/>
<organism evidence="1 2">
    <name type="scientific">Gossypium barbadense</name>
    <name type="common">Sea Island cotton</name>
    <name type="synonym">Hibiscus barbadensis</name>
    <dbReference type="NCBI Taxonomy" id="3634"/>
    <lineage>
        <taxon>Eukaryota</taxon>
        <taxon>Viridiplantae</taxon>
        <taxon>Streptophyta</taxon>
        <taxon>Embryophyta</taxon>
        <taxon>Tracheophyta</taxon>
        <taxon>Spermatophyta</taxon>
        <taxon>Magnoliopsida</taxon>
        <taxon>eudicotyledons</taxon>
        <taxon>Gunneridae</taxon>
        <taxon>Pentapetalae</taxon>
        <taxon>rosids</taxon>
        <taxon>malvids</taxon>
        <taxon>Malvales</taxon>
        <taxon>Malvaceae</taxon>
        <taxon>Malvoideae</taxon>
        <taxon>Gossypium</taxon>
    </lineage>
</organism>